<proteinExistence type="predicted"/>
<accession>A0A3S1D856</accession>
<keyword evidence="1 4" id="KW-0808">Transferase</keyword>
<name>A0A3S1D856_9BACL</name>
<comment type="caution">
    <text evidence="4">The sequence shown here is derived from an EMBL/GenBank/DDBJ whole genome shotgun (WGS) entry which is preliminary data.</text>
</comment>
<dbReference type="PROSITE" id="PS51186">
    <property type="entry name" value="GNAT"/>
    <property type="match status" value="1"/>
</dbReference>
<dbReference type="EMBL" id="RZNX01000006">
    <property type="protein sequence ID" value="RUT29577.1"/>
    <property type="molecule type" value="Genomic_DNA"/>
</dbReference>
<dbReference type="OrthoDB" id="9789605at2"/>
<evidence type="ECO:0000259" key="3">
    <source>
        <dbReference type="PROSITE" id="PS51186"/>
    </source>
</evidence>
<dbReference type="Pfam" id="PF13673">
    <property type="entry name" value="Acetyltransf_10"/>
    <property type="match status" value="1"/>
</dbReference>
<reference evidence="4 5" key="1">
    <citation type="submission" date="2018-12" db="EMBL/GenBank/DDBJ databases">
        <authorList>
            <person name="Sun L."/>
            <person name="Chen Z."/>
        </authorList>
    </citation>
    <scope>NUCLEOTIDE SEQUENCE [LARGE SCALE GENOMIC DNA]</scope>
    <source>
        <strain evidence="4 5">3-5-3</strain>
    </source>
</reference>
<sequence length="145" mass="16870">MPSIRLAEQPEFETLTRIWLNATLTAHSFVNREHWEASVPDMVNKWLPMAENYMIELENPARIAGFISLVDNYLAAIFVDPQDQGRGMGTELLNKAKKLKDSLTLKVYQKNESALRFYLRHDFVIDHEEIDGSTGEKEYLMTWHK</sequence>
<evidence type="ECO:0000256" key="1">
    <source>
        <dbReference type="ARBA" id="ARBA00022679"/>
    </source>
</evidence>
<evidence type="ECO:0000256" key="2">
    <source>
        <dbReference type="ARBA" id="ARBA00023315"/>
    </source>
</evidence>
<organism evidence="4 5">
    <name type="scientific">Paenibacillus zeisoli</name>
    <dbReference type="NCBI Taxonomy" id="2496267"/>
    <lineage>
        <taxon>Bacteria</taxon>
        <taxon>Bacillati</taxon>
        <taxon>Bacillota</taxon>
        <taxon>Bacilli</taxon>
        <taxon>Bacillales</taxon>
        <taxon>Paenibacillaceae</taxon>
        <taxon>Paenibacillus</taxon>
    </lineage>
</organism>
<gene>
    <name evidence="4" type="ORF">EJP77_14460</name>
</gene>
<dbReference type="Proteomes" id="UP000272464">
    <property type="component" value="Unassembled WGS sequence"/>
</dbReference>
<feature type="domain" description="N-acetyltransferase" evidence="3">
    <location>
        <begin position="10"/>
        <end position="145"/>
    </location>
</feature>
<dbReference type="CDD" id="cd04301">
    <property type="entry name" value="NAT_SF"/>
    <property type="match status" value="1"/>
</dbReference>
<dbReference type="InterPro" id="IPR016181">
    <property type="entry name" value="Acyl_CoA_acyltransferase"/>
</dbReference>
<dbReference type="PANTHER" id="PTHR43800:SF1">
    <property type="entry name" value="PEPTIDYL-LYSINE N-ACETYLTRANSFERASE YJAB"/>
    <property type="match status" value="1"/>
</dbReference>
<dbReference type="InterPro" id="IPR000182">
    <property type="entry name" value="GNAT_dom"/>
</dbReference>
<dbReference type="AlphaFoldDB" id="A0A3S1D856"/>
<dbReference type="SUPFAM" id="SSF55729">
    <property type="entry name" value="Acyl-CoA N-acyltransferases (Nat)"/>
    <property type="match status" value="1"/>
</dbReference>
<dbReference type="PANTHER" id="PTHR43800">
    <property type="entry name" value="PEPTIDYL-LYSINE N-ACETYLTRANSFERASE YJAB"/>
    <property type="match status" value="1"/>
</dbReference>
<protein>
    <submittedName>
        <fullName evidence="4">GNAT family N-acetyltransferase</fullName>
    </submittedName>
</protein>
<dbReference type="GO" id="GO:0016747">
    <property type="term" value="F:acyltransferase activity, transferring groups other than amino-acyl groups"/>
    <property type="evidence" value="ECO:0007669"/>
    <property type="project" value="InterPro"/>
</dbReference>
<keyword evidence="5" id="KW-1185">Reference proteome</keyword>
<evidence type="ECO:0000313" key="4">
    <source>
        <dbReference type="EMBL" id="RUT29577.1"/>
    </source>
</evidence>
<evidence type="ECO:0000313" key="5">
    <source>
        <dbReference type="Proteomes" id="UP000272464"/>
    </source>
</evidence>
<dbReference type="RefSeq" id="WP_127199961.1">
    <property type="nucleotide sequence ID" value="NZ_RZNX01000006.1"/>
</dbReference>
<keyword evidence="2" id="KW-0012">Acyltransferase</keyword>
<dbReference type="Gene3D" id="3.40.630.30">
    <property type="match status" value="1"/>
</dbReference>